<reference evidence="1 2" key="2">
    <citation type="journal article" date="2015" name="Genome Announc.">
        <title>Draft Genome Sequence of Lactobacillus fermentum NB-22.</title>
        <authorList>
            <person name="Chaplin A.V."/>
            <person name="Shkoporov A.N."/>
            <person name="Efimov B.A."/>
            <person name="Pikina A.P."/>
            <person name="Borisova O.Y."/>
            <person name="Gladko I.A."/>
            <person name="Postnikova E.A."/>
            <person name="Lordkipanidze A.E."/>
            <person name="Kafarskaia L.I."/>
        </authorList>
    </citation>
    <scope>NUCLEOTIDE SEQUENCE [LARGE SCALE GENOMIC DNA]</scope>
    <source>
        <strain evidence="1 2">NB-22</strain>
    </source>
</reference>
<dbReference type="AlphaFoldDB" id="A0A829LMY0"/>
<dbReference type="GeneID" id="83714576"/>
<accession>A0A829LMY0</accession>
<dbReference type="RefSeq" id="WP_003682971.1">
    <property type="nucleotide sequence ID" value="NZ_KI546234.1"/>
</dbReference>
<evidence type="ECO:0000313" key="1">
    <source>
        <dbReference type="EMBL" id="ESS01449.1"/>
    </source>
</evidence>
<protein>
    <submittedName>
        <fullName evidence="1">Uncharacterized protein</fullName>
    </submittedName>
</protein>
<gene>
    <name evidence="1" type="ORF">NB22_04640</name>
</gene>
<sequence length="58" mass="6585">MQKEFHQVTGLLWKGEEEMALYRQLKALAEQRGQSVSKTAKDLVKAGLRKEVGPTKNQ</sequence>
<dbReference type="EMBL" id="AYHA01000087">
    <property type="protein sequence ID" value="ESS01449.1"/>
    <property type="molecule type" value="Genomic_DNA"/>
</dbReference>
<evidence type="ECO:0000313" key="2">
    <source>
        <dbReference type="Proteomes" id="UP000018412"/>
    </source>
</evidence>
<reference evidence="2" key="1">
    <citation type="submission" date="2013-10" db="EMBL/GenBank/DDBJ databases">
        <title>Draft genome sequence of Lactobacillus fermentum NB-22.</title>
        <authorList>
            <person name="Chaplin A.V."/>
            <person name="Shkoporov A.N."/>
            <person name="Khokhlova E.V."/>
            <person name="Efimov B.A."/>
            <person name="Kafarskaia L.I."/>
        </authorList>
    </citation>
    <scope>NUCLEOTIDE SEQUENCE [LARGE SCALE GENOMIC DNA]</scope>
    <source>
        <strain evidence="2">NB-22</strain>
    </source>
</reference>
<name>A0A829LMY0_LIMFE</name>
<proteinExistence type="predicted"/>
<dbReference type="Proteomes" id="UP000018412">
    <property type="component" value="Unassembled WGS sequence"/>
</dbReference>
<comment type="caution">
    <text evidence="1">The sequence shown here is derived from an EMBL/GenBank/DDBJ whole genome shotgun (WGS) entry which is preliminary data.</text>
</comment>
<organism evidence="1 2">
    <name type="scientific">Limosilactobacillus fermentum NB-22</name>
    <dbReference type="NCBI Taxonomy" id="1408443"/>
    <lineage>
        <taxon>Bacteria</taxon>
        <taxon>Bacillati</taxon>
        <taxon>Bacillota</taxon>
        <taxon>Bacilli</taxon>
        <taxon>Lactobacillales</taxon>
        <taxon>Lactobacillaceae</taxon>
        <taxon>Limosilactobacillus</taxon>
    </lineage>
</organism>